<dbReference type="OrthoDB" id="2801544at2759"/>
<dbReference type="Pfam" id="PF00271">
    <property type="entry name" value="Helicase_C"/>
    <property type="match status" value="1"/>
</dbReference>
<proteinExistence type="predicted"/>
<dbReference type="InterPro" id="IPR049730">
    <property type="entry name" value="SNF2/RAD54-like_C"/>
</dbReference>
<dbReference type="GO" id="GO:0006281">
    <property type="term" value="P:DNA repair"/>
    <property type="evidence" value="ECO:0007669"/>
    <property type="project" value="TreeGrafter"/>
</dbReference>
<dbReference type="GO" id="GO:0004520">
    <property type="term" value="F:DNA endonuclease activity"/>
    <property type="evidence" value="ECO:0007669"/>
    <property type="project" value="TreeGrafter"/>
</dbReference>
<reference evidence="3" key="1">
    <citation type="submission" date="2021-03" db="EMBL/GenBank/DDBJ databases">
        <authorList>
            <person name="Li Z."/>
            <person name="Yang C."/>
        </authorList>
    </citation>
    <scope>NUCLEOTIDE SEQUENCE</scope>
    <source>
        <strain evidence="3">Dzin_1.0</strain>
        <tissue evidence="3">Leaf</tissue>
    </source>
</reference>
<dbReference type="InterPro" id="IPR001650">
    <property type="entry name" value="Helicase_C-like"/>
</dbReference>
<evidence type="ECO:0000313" key="4">
    <source>
        <dbReference type="Proteomes" id="UP001085076"/>
    </source>
</evidence>
<dbReference type="PANTHER" id="PTHR45766">
    <property type="entry name" value="DNA ANNEALING HELICASE AND ENDONUCLEASE ZRANB3 FAMILY MEMBER"/>
    <property type="match status" value="1"/>
</dbReference>
<keyword evidence="4" id="KW-1185">Reference proteome</keyword>
<evidence type="ECO:0000256" key="1">
    <source>
        <dbReference type="ARBA" id="ARBA00022801"/>
    </source>
</evidence>
<reference evidence="3" key="2">
    <citation type="journal article" date="2022" name="Hortic Res">
        <title>The genome of Dioscorea zingiberensis sheds light on the biosynthesis, origin and evolution of the medicinally important diosgenin saponins.</title>
        <authorList>
            <person name="Li Y."/>
            <person name="Tan C."/>
            <person name="Li Z."/>
            <person name="Guo J."/>
            <person name="Li S."/>
            <person name="Chen X."/>
            <person name="Wang C."/>
            <person name="Dai X."/>
            <person name="Yang H."/>
            <person name="Song W."/>
            <person name="Hou L."/>
            <person name="Xu J."/>
            <person name="Tong Z."/>
            <person name="Xu A."/>
            <person name="Yuan X."/>
            <person name="Wang W."/>
            <person name="Yang Q."/>
            <person name="Chen L."/>
            <person name="Sun Z."/>
            <person name="Wang K."/>
            <person name="Pan B."/>
            <person name="Chen J."/>
            <person name="Bao Y."/>
            <person name="Liu F."/>
            <person name="Qi X."/>
            <person name="Gang D.R."/>
            <person name="Wen J."/>
            <person name="Li J."/>
        </authorList>
    </citation>
    <scope>NUCLEOTIDE SEQUENCE</scope>
    <source>
        <strain evidence="3">Dzin_1.0</strain>
    </source>
</reference>
<accession>A0A9D5CIV2</accession>
<name>A0A9D5CIV2_9LILI</name>
<dbReference type="Proteomes" id="UP001085076">
    <property type="component" value="Miscellaneous, Linkage group lg04"/>
</dbReference>
<dbReference type="GO" id="GO:0031297">
    <property type="term" value="P:replication fork processing"/>
    <property type="evidence" value="ECO:0007669"/>
    <property type="project" value="TreeGrafter"/>
</dbReference>
<dbReference type="EMBL" id="JAGGNH010000004">
    <property type="protein sequence ID" value="KAJ0973850.1"/>
    <property type="molecule type" value="Genomic_DNA"/>
</dbReference>
<keyword evidence="1" id="KW-0378">Hydrolase</keyword>
<dbReference type="CDD" id="cd18793">
    <property type="entry name" value="SF2_C_SNF"/>
    <property type="match status" value="1"/>
</dbReference>
<organism evidence="3 4">
    <name type="scientific">Dioscorea zingiberensis</name>
    <dbReference type="NCBI Taxonomy" id="325984"/>
    <lineage>
        <taxon>Eukaryota</taxon>
        <taxon>Viridiplantae</taxon>
        <taxon>Streptophyta</taxon>
        <taxon>Embryophyta</taxon>
        <taxon>Tracheophyta</taxon>
        <taxon>Spermatophyta</taxon>
        <taxon>Magnoliopsida</taxon>
        <taxon>Liliopsida</taxon>
        <taxon>Dioscoreales</taxon>
        <taxon>Dioscoreaceae</taxon>
        <taxon>Dioscorea</taxon>
    </lineage>
</organism>
<dbReference type="InterPro" id="IPR027417">
    <property type="entry name" value="P-loop_NTPase"/>
</dbReference>
<dbReference type="AlphaFoldDB" id="A0A9D5CIV2"/>
<protein>
    <recommendedName>
        <fullName evidence="2">Helicase C-terminal domain-containing protein</fullName>
    </recommendedName>
</protein>
<dbReference type="Gene3D" id="3.40.50.300">
    <property type="entry name" value="P-loop containing nucleotide triphosphate hydrolases"/>
    <property type="match status" value="1"/>
</dbReference>
<dbReference type="PANTHER" id="PTHR45766:SF5">
    <property type="entry name" value="SNF2 DOMAIN-CONTAINING PROTEIN _ HELICASE DOMAIN-CONTAINING PROTEIN _ HNH ENDONUCLEASE DOMAIN-CONTAINING PROTEIN"/>
    <property type="match status" value="1"/>
</dbReference>
<feature type="domain" description="Helicase C-terminal" evidence="2">
    <location>
        <begin position="1"/>
        <end position="114"/>
    </location>
</feature>
<gene>
    <name evidence="3" type="ORF">J5N97_015815</name>
</gene>
<dbReference type="GO" id="GO:0043596">
    <property type="term" value="C:nuclear replication fork"/>
    <property type="evidence" value="ECO:0007669"/>
    <property type="project" value="TreeGrafter"/>
</dbReference>
<dbReference type="SUPFAM" id="SSF52540">
    <property type="entry name" value="P-loop containing nucleoside triphosphate hydrolases"/>
    <property type="match status" value="1"/>
</dbReference>
<evidence type="ECO:0000313" key="3">
    <source>
        <dbReference type="EMBL" id="KAJ0973850.1"/>
    </source>
</evidence>
<dbReference type="SMART" id="SM00490">
    <property type="entry name" value="HELICc"/>
    <property type="match status" value="1"/>
</dbReference>
<evidence type="ECO:0000259" key="2">
    <source>
        <dbReference type="PROSITE" id="PS51194"/>
    </source>
</evidence>
<dbReference type="PROSITE" id="PS51194">
    <property type="entry name" value="HELICASE_CTER"/>
    <property type="match status" value="1"/>
</dbReference>
<comment type="caution">
    <text evidence="3">The sequence shown here is derived from an EMBL/GenBank/DDBJ whole genome shotgun (WGS) entry which is preliminary data.</text>
</comment>
<sequence>MEFICEKEIKFVRIDGSTLARDRQVAVEAFRLSSEVKIAVIGITAGGVGLDFSSAQNVVFLELPKSASEMLQAEDRAHRRGQNNAVNIYIFCAKDTSDESHWLQLNKSLFGFHL</sequence>
<dbReference type="GO" id="GO:0016787">
    <property type="term" value="F:hydrolase activity"/>
    <property type="evidence" value="ECO:0007669"/>
    <property type="project" value="UniProtKB-KW"/>
</dbReference>